<proteinExistence type="predicted"/>
<dbReference type="EMBL" id="JAQIZT010000018">
    <property type="protein sequence ID" value="KAJ6957809.1"/>
    <property type="molecule type" value="Genomic_DNA"/>
</dbReference>
<reference evidence="2 3" key="1">
    <citation type="journal article" date="2023" name="Mol. Ecol. Resour.">
        <title>Chromosome-level genome assembly of a triploid poplar Populus alba 'Berolinensis'.</title>
        <authorList>
            <person name="Chen S."/>
            <person name="Yu Y."/>
            <person name="Wang X."/>
            <person name="Wang S."/>
            <person name="Zhang T."/>
            <person name="Zhou Y."/>
            <person name="He R."/>
            <person name="Meng N."/>
            <person name="Wang Y."/>
            <person name="Liu W."/>
            <person name="Liu Z."/>
            <person name="Liu J."/>
            <person name="Guo Q."/>
            <person name="Huang H."/>
            <person name="Sederoff R.R."/>
            <person name="Wang G."/>
            <person name="Qu G."/>
            <person name="Chen S."/>
        </authorList>
    </citation>
    <scope>NUCLEOTIDE SEQUENCE [LARGE SCALE GENOMIC DNA]</scope>
    <source>
        <strain evidence="2">SC-2020</strain>
    </source>
</reference>
<comment type="caution">
    <text evidence="2">The sequence shown here is derived from an EMBL/GenBank/DDBJ whole genome shotgun (WGS) entry which is preliminary data.</text>
</comment>
<dbReference type="AlphaFoldDB" id="A0AAD6LCI7"/>
<evidence type="ECO:0000256" key="1">
    <source>
        <dbReference type="SAM" id="MobiDB-lite"/>
    </source>
</evidence>
<organism evidence="2 3">
    <name type="scientific">Populus alba x Populus x berolinensis</name>
    <dbReference type="NCBI Taxonomy" id="444605"/>
    <lineage>
        <taxon>Eukaryota</taxon>
        <taxon>Viridiplantae</taxon>
        <taxon>Streptophyta</taxon>
        <taxon>Embryophyta</taxon>
        <taxon>Tracheophyta</taxon>
        <taxon>Spermatophyta</taxon>
        <taxon>Magnoliopsida</taxon>
        <taxon>eudicotyledons</taxon>
        <taxon>Gunneridae</taxon>
        <taxon>Pentapetalae</taxon>
        <taxon>rosids</taxon>
        <taxon>fabids</taxon>
        <taxon>Malpighiales</taxon>
        <taxon>Salicaceae</taxon>
        <taxon>Saliceae</taxon>
        <taxon>Populus</taxon>
    </lineage>
</organism>
<sequence length="281" mass="31714">MKKKDVYQRNPVCETGAVDAKEIYWTQDLNNSISFFIVYTLTSDLSRRLLPSCYSPTPHIIRTVVPAPEGSGVPCGRTQTLLYRASNSTAASSSHLCRCMSSFCLHRLQNEPSSIHHQVPANPRHTRRNFSFRLIPSRTGFAISFLPCAAICLADETTTFTHPKPRPNKITKPQMRKESSQKLLQRKIRFFWPTCGINAAVCPGLVSPIHACHLLYLKWKGHVAYVFIIYRAYRIEENNVIIGESIDLDGFAQDPSVLDPFSSSQYDHDPTPKTMAISVEK</sequence>
<protein>
    <submittedName>
        <fullName evidence="2">Uncharacterized protein</fullName>
    </submittedName>
</protein>
<evidence type="ECO:0000313" key="3">
    <source>
        <dbReference type="Proteomes" id="UP001164929"/>
    </source>
</evidence>
<feature type="region of interest" description="Disordered" evidence="1">
    <location>
        <begin position="262"/>
        <end position="281"/>
    </location>
</feature>
<accession>A0AAD6LCI7</accession>
<dbReference type="Proteomes" id="UP001164929">
    <property type="component" value="Chromosome 18"/>
</dbReference>
<keyword evidence="3" id="KW-1185">Reference proteome</keyword>
<gene>
    <name evidence="2" type="ORF">NC653_039703</name>
</gene>
<name>A0AAD6LCI7_9ROSI</name>
<evidence type="ECO:0000313" key="2">
    <source>
        <dbReference type="EMBL" id="KAJ6957809.1"/>
    </source>
</evidence>